<organism evidence="2 3">
    <name type="scientific">Oidiodendron maius (strain Zn)</name>
    <dbReference type="NCBI Taxonomy" id="913774"/>
    <lineage>
        <taxon>Eukaryota</taxon>
        <taxon>Fungi</taxon>
        <taxon>Dikarya</taxon>
        <taxon>Ascomycota</taxon>
        <taxon>Pezizomycotina</taxon>
        <taxon>Leotiomycetes</taxon>
        <taxon>Leotiomycetes incertae sedis</taxon>
        <taxon>Myxotrichaceae</taxon>
        <taxon>Oidiodendron</taxon>
    </lineage>
</organism>
<gene>
    <name evidence="2" type="ORF">OIDMADRAFT_23156</name>
</gene>
<dbReference type="Proteomes" id="UP000054321">
    <property type="component" value="Unassembled WGS sequence"/>
</dbReference>
<sequence>MVAEPVTTLSAAVGIVGSTIIGAVDPLQGPDEVFSSVVAVRECEKNLATLIALSKKHSDLLAKRPSDAASIEHTIETAWADLLVVKPVLERCGRNARGDKTTLRRRLRWKMVDQKKYHLLATSVSRNDADVRDHIKKLEQMAHLNPLEILAETAREEERRRRMEIEQARARREIDGLTLLDPLESPIRIQGSPEQASLLASEPAFPALLRTVLYPPYILPVRATPCQSVHSADFPTEAWSCDSKTPTSNRSIVTLATDSTLTGSAAPILSSLAGLIALGPDEIPLSMEPTATASPPQAQEDTTATATLPTGPVLPQRASG</sequence>
<name>A0A0C3DAH9_OIDMZ</name>
<protein>
    <submittedName>
        <fullName evidence="2">Uncharacterized protein</fullName>
    </submittedName>
</protein>
<keyword evidence="3" id="KW-1185">Reference proteome</keyword>
<evidence type="ECO:0000256" key="1">
    <source>
        <dbReference type="SAM" id="MobiDB-lite"/>
    </source>
</evidence>
<feature type="compositionally biased region" description="Polar residues" evidence="1">
    <location>
        <begin position="289"/>
        <end position="308"/>
    </location>
</feature>
<accession>A0A0C3DAH9</accession>
<dbReference type="InParanoid" id="A0A0C3DAH9"/>
<reference evidence="3" key="2">
    <citation type="submission" date="2015-01" db="EMBL/GenBank/DDBJ databases">
        <title>Evolutionary Origins and Diversification of the Mycorrhizal Mutualists.</title>
        <authorList>
            <consortium name="DOE Joint Genome Institute"/>
            <consortium name="Mycorrhizal Genomics Consortium"/>
            <person name="Kohler A."/>
            <person name="Kuo A."/>
            <person name="Nagy L.G."/>
            <person name="Floudas D."/>
            <person name="Copeland A."/>
            <person name="Barry K.W."/>
            <person name="Cichocki N."/>
            <person name="Veneault-Fourrey C."/>
            <person name="LaButti K."/>
            <person name="Lindquist E.A."/>
            <person name="Lipzen A."/>
            <person name="Lundell T."/>
            <person name="Morin E."/>
            <person name="Murat C."/>
            <person name="Riley R."/>
            <person name="Ohm R."/>
            <person name="Sun H."/>
            <person name="Tunlid A."/>
            <person name="Henrissat B."/>
            <person name="Grigoriev I.V."/>
            <person name="Hibbett D.S."/>
            <person name="Martin F."/>
        </authorList>
    </citation>
    <scope>NUCLEOTIDE SEQUENCE [LARGE SCALE GENOMIC DNA]</scope>
    <source>
        <strain evidence="3">Zn</strain>
    </source>
</reference>
<dbReference type="EMBL" id="KN832870">
    <property type="protein sequence ID" value="KIN08359.1"/>
    <property type="molecule type" value="Genomic_DNA"/>
</dbReference>
<reference evidence="2 3" key="1">
    <citation type="submission" date="2014-04" db="EMBL/GenBank/DDBJ databases">
        <authorList>
            <consortium name="DOE Joint Genome Institute"/>
            <person name="Kuo A."/>
            <person name="Martino E."/>
            <person name="Perotto S."/>
            <person name="Kohler A."/>
            <person name="Nagy L.G."/>
            <person name="Floudas D."/>
            <person name="Copeland A."/>
            <person name="Barry K.W."/>
            <person name="Cichocki N."/>
            <person name="Veneault-Fourrey C."/>
            <person name="LaButti K."/>
            <person name="Lindquist E.A."/>
            <person name="Lipzen A."/>
            <person name="Lundell T."/>
            <person name="Morin E."/>
            <person name="Murat C."/>
            <person name="Sun H."/>
            <person name="Tunlid A."/>
            <person name="Henrissat B."/>
            <person name="Grigoriev I.V."/>
            <person name="Hibbett D.S."/>
            <person name="Martin F."/>
            <person name="Nordberg H.P."/>
            <person name="Cantor M.N."/>
            <person name="Hua S.X."/>
        </authorList>
    </citation>
    <scope>NUCLEOTIDE SEQUENCE [LARGE SCALE GENOMIC DNA]</scope>
    <source>
        <strain evidence="2 3">Zn</strain>
    </source>
</reference>
<dbReference type="AlphaFoldDB" id="A0A0C3DAH9"/>
<evidence type="ECO:0000313" key="2">
    <source>
        <dbReference type="EMBL" id="KIN08359.1"/>
    </source>
</evidence>
<dbReference type="HOGENOM" id="CLU_869041_0_0_1"/>
<feature type="region of interest" description="Disordered" evidence="1">
    <location>
        <begin position="285"/>
        <end position="320"/>
    </location>
</feature>
<proteinExistence type="predicted"/>
<evidence type="ECO:0000313" key="3">
    <source>
        <dbReference type="Proteomes" id="UP000054321"/>
    </source>
</evidence>